<keyword evidence="1" id="KW-0732">Signal</keyword>
<protein>
    <submittedName>
        <fullName evidence="2">Uncharacterized protein</fullName>
    </submittedName>
</protein>
<comment type="caution">
    <text evidence="2">The sequence shown here is derived from an EMBL/GenBank/DDBJ whole genome shotgun (WGS) entry which is preliminary data.</text>
</comment>
<organism evidence="2 3">
    <name type="scientific">Taenia crassiceps</name>
    <dbReference type="NCBI Taxonomy" id="6207"/>
    <lineage>
        <taxon>Eukaryota</taxon>
        <taxon>Metazoa</taxon>
        <taxon>Spiralia</taxon>
        <taxon>Lophotrochozoa</taxon>
        <taxon>Platyhelminthes</taxon>
        <taxon>Cestoda</taxon>
        <taxon>Eucestoda</taxon>
        <taxon>Cyclophyllidea</taxon>
        <taxon>Taeniidae</taxon>
        <taxon>Taenia</taxon>
    </lineage>
</organism>
<gene>
    <name evidence="2" type="ORF">TcWFU_000020</name>
</gene>
<accession>A0ABR4QFH8</accession>
<evidence type="ECO:0000313" key="3">
    <source>
        <dbReference type="Proteomes" id="UP001651158"/>
    </source>
</evidence>
<name>A0ABR4QFH8_9CEST</name>
<dbReference type="Proteomes" id="UP001651158">
    <property type="component" value="Unassembled WGS sequence"/>
</dbReference>
<dbReference type="EMBL" id="JAKROA010000003">
    <property type="protein sequence ID" value="KAL5108296.1"/>
    <property type="molecule type" value="Genomic_DNA"/>
</dbReference>
<feature type="signal peptide" evidence="1">
    <location>
        <begin position="1"/>
        <end position="22"/>
    </location>
</feature>
<proteinExistence type="predicted"/>
<reference evidence="2 3" key="1">
    <citation type="journal article" date="2022" name="Front. Cell. Infect. Microbiol.">
        <title>The Genomes of Two Strains of Taenia crassiceps the Animal Model for the Study of Human Cysticercosis.</title>
        <authorList>
            <person name="Bobes R.J."/>
            <person name="Estrada K."/>
            <person name="Rios-Valencia D.G."/>
            <person name="Calderon-Gallegos A."/>
            <person name="de la Torre P."/>
            <person name="Carrero J.C."/>
            <person name="Sanchez-Flores A."/>
            <person name="Laclette J.P."/>
        </authorList>
    </citation>
    <scope>NUCLEOTIDE SEQUENCE [LARGE SCALE GENOMIC DNA]</scope>
    <source>
        <strain evidence="2">WFUcys</strain>
    </source>
</reference>
<evidence type="ECO:0000313" key="2">
    <source>
        <dbReference type="EMBL" id="KAL5108296.1"/>
    </source>
</evidence>
<sequence length="101" mass="11439">MWRDLSNRRSSITLSLVLRSWARVLLRIVTMGEAGFGSDVRILLPIEKPPSKVRHSLPKKRKMPAWLQKDSKPSIDEVCISGETLLKESSVPSHSLYEGKL</sequence>
<evidence type="ECO:0000256" key="1">
    <source>
        <dbReference type="SAM" id="SignalP"/>
    </source>
</evidence>
<feature type="chain" id="PRO_5046656497" evidence="1">
    <location>
        <begin position="23"/>
        <end position="101"/>
    </location>
</feature>
<keyword evidence="3" id="KW-1185">Reference proteome</keyword>